<dbReference type="InterPro" id="IPR005303">
    <property type="entry name" value="MOCOS_middle"/>
</dbReference>
<keyword evidence="4" id="KW-1185">Reference proteome</keyword>
<dbReference type="SUPFAM" id="SSF141673">
    <property type="entry name" value="MOSC N-terminal domain-like"/>
    <property type="match status" value="1"/>
</dbReference>
<dbReference type="AlphaFoldDB" id="A0AAN8JPP8"/>
<evidence type="ECO:0000313" key="4">
    <source>
        <dbReference type="Proteomes" id="UP001347796"/>
    </source>
</evidence>
<dbReference type="GO" id="GO:0030170">
    <property type="term" value="F:pyridoxal phosphate binding"/>
    <property type="evidence" value="ECO:0007669"/>
    <property type="project" value="InterPro"/>
</dbReference>
<evidence type="ECO:0000256" key="1">
    <source>
        <dbReference type="SAM" id="Phobius"/>
    </source>
</evidence>
<feature type="domain" description="MOSC" evidence="2">
    <location>
        <begin position="179"/>
        <end position="324"/>
    </location>
</feature>
<dbReference type="Proteomes" id="UP001347796">
    <property type="component" value="Unassembled WGS sequence"/>
</dbReference>
<evidence type="ECO:0000313" key="3">
    <source>
        <dbReference type="EMBL" id="KAK6181651.1"/>
    </source>
</evidence>
<dbReference type="EMBL" id="JAZGQO010000007">
    <property type="protein sequence ID" value="KAK6181651.1"/>
    <property type="molecule type" value="Genomic_DNA"/>
</dbReference>
<dbReference type="PROSITE" id="PS51340">
    <property type="entry name" value="MOSC"/>
    <property type="match status" value="1"/>
</dbReference>
<keyword evidence="1" id="KW-0472">Membrane</keyword>
<dbReference type="InterPro" id="IPR005302">
    <property type="entry name" value="MoCF_Sase_C"/>
</dbReference>
<organism evidence="3 4">
    <name type="scientific">Patella caerulea</name>
    <name type="common">Rayed Mediterranean limpet</name>
    <dbReference type="NCBI Taxonomy" id="87958"/>
    <lineage>
        <taxon>Eukaryota</taxon>
        <taxon>Metazoa</taxon>
        <taxon>Spiralia</taxon>
        <taxon>Lophotrochozoa</taxon>
        <taxon>Mollusca</taxon>
        <taxon>Gastropoda</taxon>
        <taxon>Patellogastropoda</taxon>
        <taxon>Patelloidea</taxon>
        <taxon>Patellidae</taxon>
        <taxon>Patella</taxon>
    </lineage>
</organism>
<dbReference type="InterPro" id="IPR011037">
    <property type="entry name" value="Pyrv_Knase-like_insert_dom_sf"/>
</dbReference>
<dbReference type="Pfam" id="PF03476">
    <property type="entry name" value="MOSC_N"/>
    <property type="match status" value="1"/>
</dbReference>
<name>A0AAN8JPP8_PATCE</name>
<comment type="caution">
    <text evidence="3">The sequence shown here is derived from an EMBL/GenBank/DDBJ whole genome shotgun (WGS) entry which is preliminary data.</text>
</comment>
<accession>A0AAN8JPP8</accession>
<dbReference type="Pfam" id="PF03473">
    <property type="entry name" value="MOSC"/>
    <property type="match status" value="1"/>
</dbReference>
<sequence>MVAFSVDSDSPAAILGTLAAGALLQYGFGAYCSWKERSTYRFVGRVAELYVYPVKSFGGLSVQSAKCTKVGLEHGSVTDRHWTVSTSNGVYLTQRQEPKMALIKTSLHGDMMHLDAPGMRTCRIPIKPKLNKSQLSKVTVKTDTVQSLDCGDDVANWLCRYFQREGLRLHFSEATLEKRDSSKAQKNWSHPALEGDLTAFSDYCSYMVLSNPSLNQLNERLDKPVPILNFRANIIADGCEAFAEDSWSKIQIGEAKLRALDACTRCVLVTVDQFKGEKDKQEEPLATLKKFRLKDPYGPKPAFGINFTLDSPGQINVGDPIFALMR</sequence>
<feature type="transmembrane region" description="Helical" evidence="1">
    <location>
        <begin position="12"/>
        <end position="32"/>
    </location>
</feature>
<keyword evidence="1" id="KW-0812">Transmembrane</keyword>
<gene>
    <name evidence="3" type="ORF">SNE40_009466</name>
</gene>
<evidence type="ECO:0000259" key="2">
    <source>
        <dbReference type="PROSITE" id="PS51340"/>
    </source>
</evidence>
<dbReference type="SUPFAM" id="SSF50800">
    <property type="entry name" value="PK beta-barrel domain-like"/>
    <property type="match status" value="1"/>
</dbReference>
<dbReference type="GO" id="GO:0003824">
    <property type="term" value="F:catalytic activity"/>
    <property type="evidence" value="ECO:0007669"/>
    <property type="project" value="InterPro"/>
</dbReference>
<dbReference type="PANTHER" id="PTHR14237">
    <property type="entry name" value="MOLYBDOPTERIN COFACTOR SULFURASE MOSC"/>
    <property type="match status" value="1"/>
</dbReference>
<proteinExistence type="predicted"/>
<dbReference type="PANTHER" id="PTHR14237:SF19">
    <property type="entry name" value="MITOCHONDRIAL AMIDOXIME REDUCING COMPONENT 1"/>
    <property type="match status" value="1"/>
</dbReference>
<protein>
    <recommendedName>
        <fullName evidence="2">MOSC domain-containing protein</fullName>
    </recommendedName>
</protein>
<reference evidence="3 4" key="1">
    <citation type="submission" date="2024-01" db="EMBL/GenBank/DDBJ databases">
        <title>The genome of the rayed Mediterranean limpet Patella caerulea (Linnaeus, 1758).</title>
        <authorList>
            <person name="Anh-Thu Weber A."/>
            <person name="Halstead-Nussloch G."/>
        </authorList>
    </citation>
    <scope>NUCLEOTIDE SEQUENCE [LARGE SCALE GENOMIC DNA]</scope>
    <source>
        <strain evidence="3">AATW-2023a</strain>
        <tissue evidence="3">Whole specimen</tissue>
    </source>
</reference>
<dbReference type="GO" id="GO:0030151">
    <property type="term" value="F:molybdenum ion binding"/>
    <property type="evidence" value="ECO:0007669"/>
    <property type="project" value="InterPro"/>
</dbReference>
<keyword evidence="1" id="KW-1133">Transmembrane helix</keyword>